<dbReference type="EMBL" id="NFLC01000041">
    <property type="protein sequence ID" value="OUQ07927.1"/>
    <property type="molecule type" value="Genomic_DNA"/>
</dbReference>
<dbReference type="Proteomes" id="UP000196074">
    <property type="component" value="Unassembled WGS sequence"/>
</dbReference>
<gene>
    <name evidence="1" type="ORF">B5E88_11810</name>
</gene>
<organism evidence="1 2">
    <name type="scientific">Enterococcus cecorum</name>
    <dbReference type="NCBI Taxonomy" id="44008"/>
    <lineage>
        <taxon>Bacteria</taxon>
        <taxon>Bacillati</taxon>
        <taxon>Bacillota</taxon>
        <taxon>Bacilli</taxon>
        <taxon>Lactobacillales</taxon>
        <taxon>Enterococcaceae</taxon>
        <taxon>Enterococcus</taxon>
    </lineage>
</organism>
<reference evidence="2" key="1">
    <citation type="submission" date="2017-04" db="EMBL/GenBank/DDBJ databases">
        <title>Function of individual gut microbiota members based on whole genome sequencing of pure cultures obtained from chicken caecum.</title>
        <authorList>
            <person name="Medvecky M."/>
            <person name="Cejkova D."/>
            <person name="Polansky O."/>
            <person name="Karasova D."/>
            <person name="Kubasova T."/>
            <person name="Cizek A."/>
            <person name="Rychlik I."/>
        </authorList>
    </citation>
    <scope>NUCLEOTIDE SEQUENCE [LARGE SCALE GENOMIC DNA]</scope>
    <source>
        <strain evidence="2">An144</strain>
    </source>
</reference>
<protein>
    <submittedName>
        <fullName evidence="1">Uncharacterized protein</fullName>
    </submittedName>
</protein>
<comment type="caution">
    <text evidence="1">The sequence shown here is derived from an EMBL/GenBank/DDBJ whole genome shotgun (WGS) entry which is preliminary data.</text>
</comment>
<name>A0A1Y4QRN8_9ENTE</name>
<dbReference type="AlphaFoldDB" id="A0A1Y4QRN8"/>
<dbReference type="RefSeq" id="WP_087216253.1">
    <property type="nucleotide sequence ID" value="NZ_JAKYKN010000089.1"/>
</dbReference>
<proteinExistence type="predicted"/>
<evidence type="ECO:0000313" key="1">
    <source>
        <dbReference type="EMBL" id="OUQ07927.1"/>
    </source>
</evidence>
<accession>A0A1Y4QRN8</accession>
<sequence length="101" mass="12100">MSEELEYKLYHISNLLIDLCEEHNMCTRDYFLIKYNLTSQESDIINNVFKNIIDSGTIINLDDFEKMVNSYLNKKFTREVIQELLTAYKEYFPKIVTLIME</sequence>
<evidence type="ECO:0000313" key="2">
    <source>
        <dbReference type="Proteomes" id="UP000196074"/>
    </source>
</evidence>